<organism evidence="2 3">
    <name type="scientific">Amphiplicatus metriothermophilus</name>
    <dbReference type="NCBI Taxonomy" id="1519374"/>
    <lineage>
        <taxon>Bacteria</taxon>
        <taxon>Pseudomonadati</taxon>
        <taxon>Pseudomonadota</taxon>
        <taxon>Alphaproteobacteria</taxon>
        <taxon>Parvularculales</taxon>
        <taxon>Parvularculaceae</taxon>
        <taxon>Amphiplicatus</taxon>
    </lineage>
</organism>
<evidence type="ECO:0000313" key="3">
    <source>
        <dbReference type="Proteomes" id="UP000198346"/>
    </source>
</evidence>
<dbReference type="AlphaFoldDB" id="A0A239PZX8"/>
<accession>A0A239PZX8</accession>
<feature type="transmembrane region" description="Helical" evidence="1">
    <location>
        <begin position="121"/>
        <end position="141"/>
    </location>
</feature>
<protein>
    <submittedName>
        <fullName evidence="2">Uncharacterized protein</fullName>
    </submittedName>
</protein>
<keyword evidence="1" id="KW-0812">Transmembrane</keyword>
<name>A0A239PZX8_9PROT</name>
<feature type="transmembrane region" description="Helical" evidence="1">
    <location>
        <begin position="45"/>
        <end position="63"/>
    </location>
</feature>
<keyword evidence="1" id="KW-1133">Transmembrane helix</keyword>
<evidence type="ECO:0000256" key="1">
    <source>
        <dbReference type="SAM" id="Phobius"/>
    </source>
</evidence>
<keyword evidence="1" id="KW-0472">Membrane</keyword>
<keyword evidence="3" id="KW-1185">Reference proteome</keyword>
<dbReference type="EMBL" id="FZQA01000008">
    <property type="protein sequence ID" value="SNT75516.1"/>
    <property type="molecule type" value="Genomic_DNA"/>
</dbReference>
<feature type="transmembrane region" description="Helical" evidence="1">
    <location>
        <begin position="93"/>
        <end position="109"/>
    </location>
</feature>
<proteinExistence type="predicted"/>
<evidence type="ECO:0000313" key="2">
    <source>
        <dbReference type="EMBL" id="SNT75516.1"/>
    </source>
</evidence>
<gene>
    <name evidence="2" type="ORF">SAMN06297382_2779</name>
</gene>
<feature type="transmembrane region" description="Helical" evidence="1">
    <location>
        <begin position="12"/>
        <end position="33"/>
    </location>
</feature>
<reference evidence="2 3" key="1">
    <citation type="submission" date="2017-07" db="EMBL/GenBank/DDBJ databases">
        <authorList>
            <person name="Sun Z.S."/>
            <person name="Albrecht U."/>
            <person name="Echele G."/>
            <person name="Lee C.C."/>
        </authorList>
    </citation>
    <scope>NUCLEOTIDE SEQUENCE [LARGE SCALE GENOMIC DNA]</scope>
    <source>
        <strain evidence="2 3">CGMCC 1.12710</strain>
    </source>
</reference>
<dbReference type="Proteomes" id="UP000198346">
    <property type="component" value="Unassembled WGS sequence"/>
</dbReference>
<feature type="transmembrane region" description="Helical" evidence="1">
    <location>
        <begin position="70"/>
        <end position="87"/>
    </location>
</feature>
<sequence>MGRDDEDMTRFSLVALAPLALAAIALWLAPWALPLSFALDMHQMALAYGGVGAAFLAGADAGGRRGAIRYLIAALAVWIALWPGGAFHLALGAAWRYLIIIGVLIYLWLGGGARAAWKTRLVYWAVILLALIMSRLLLLGYY</sequence>